<keyword evidence="8" id="KW-0472">Membrane</keyword>
<dbReference type="EMBL" id="UOFL01000073">
    <property type="protein sequence ID" value="VAW75085.1"/>
    <property type="molecule type" value="Genomic_DNA"/>
</dbReference>
<gene>
    <name evidence="10" type="ORF">MNBD_GAMMA12-770</name>
</gene>
<feature type="region of interest" description="Disordered" evidence="9">
    <location>
        <begin position="34"/>
        <end position="94"/>
    </location>
</feature>
<comment type="pathway">
    <text evidence="1">Cofactor biosynthesis; ubiquinone biosynthesis.</text>
</comment>
<evidence type="ECO:0000256" key="3">
    <source>
        <dbReference type="ARBA" id="ARBA00022688"/>
    </source>
</evidence>
<proteinExistence type="inferred from homology"/>
<keyword evidence="6" id="KW-0408">Iron</keyword>
<dbReference type="InterPro" id="IPR009078">
    <property type="entry name" value="Ferritin-like_SF"/>
</dbReference>
<organism evidence="10">
    <name type="scientific">hydrothermal vent metagenome</name>
    <dbReference type="NCBI Taxonomy" id="652676"/>
    <lineage>
        <taxon>unclassified sequences</taxon>
        <taxon>metagenomes</taxon>
        <taxon>ecological metagenomes</taxon>
    </lineage>
</organism>
<keyword evidence="4" id="KW-0479">Metal-binding</keyword>
<dbReference type="CDD" id="cd01042">
    <property type="entry name" value="DMQH"/>
    <property type="match status" value="1"/>
</dbReference>
<dbReference type="AlphaFoldDB" id="A0A3B0Y311"/>
<evidence type="ECO:0000256" key="2">
    <source>
        <dbReference type="ARBA" id="ARBA00022475"/>
    </source>
</evidence>
<accession>A0A3B0Y311</accession>
<feature type="compositionally biased region" description="Polar residues" evidence="9">
    <location>
        <begin position="57"/>
        <end position="67"/>
    </location>
</feature>
<evidence type="ECO:0000256" key="8">
    <source>
        <dbReference type="ARBA" id="ARBA00023136"/>
    </source>
</evidence>
<dbReference type="SUPFAM" id="SSF47240">
    <property type="entry name" value="Ferritin-like"/>
    <property type="match status" value="1"/>
</dbReference>
<dbReference type="GO" id="GO:0004497">
    <property type="term" value="F:monooxygenase activity"/>
    <property type="evidence" value="ECO:0007669"/>
    <property type="project" value="UniProtKB-KW"/>
</dbReference>
<sequence length="257" mass="28374">MKNTLSKLNHQPRQISPIDQVIQGIDQAIQTIFGTPVGTGRPDPAIAAKPRSHEDTGISTQSSTAETSPHDDVNVSDKDKTSSNTKLSEQERRQSAALMRINHCGEVCAQALYQGQALTASSVKVRQSMQQASDEENDHLLWCKNRLDELDSHTSFLNPAWYANSFAIGAIAGMVGDKWSLGFVAETERQVVKHLDKHLHQISTNDYKTHAVLTQMKTDEAKHATNAVNNGAAELPDPIKKIMQLSSKIMTKTTYWV</sequence>
<evidence type="ECO:0000256" key="9">
    <source>
        <dbReference type="SAM" id="MobiDB-lite"/>
    </source>
</evidence>
<keyword evidence="7" id="KW-0503">Monooxygenase</keyword>
<evidence type="ECO:0000256" key="4">
    <source>
        <dbReference type="ARBA" id="ARBA00022723"/>
    </source>
</evidence>
<dbReference type="NCBIfam" id="NF033656">
    <property type="entry name" value="DMQ_monoox_COQ7"/>
    <property type="match status" value="1"/>
</dbReference>
<dbReference type="InterPro" id="IPR047809">
    <property type="entry name" value="COQ7_proteobact"/>
</dbReference>
<dbReference type="HAMAP" id="MF_01658">
    <property type="entry name" value="COQ7"/>
    <property type="match status" value="1"/>
</dbReference>
<evidence type="ECO:0000256" key="1">
    <source>
        <dbReference type="ARBA" id="ARBA00004749"/>
    </source>
</evidence>
<evidence type="ECO:0000256" key="5">
    <source>
        <dbReference type="ARBA" id="ARBA00023002"/>
    </source>
</evidence>
<dbReference type="Gene3D" id="1.20.1260.10">
    <property type="match status" value="1"/>
</dbReference>
<dbReference type="Pfam" id="PF03232">
    <property type="entry name" value="COQ7"/>
    <property type="match status" value="1"/>
</dbReference>
<dbReference type="InterPro" id="IPR011566">
    <property type="entry name" value="Ubq_synth_Coq7"/>
</dbReference>
<dbReference type="GO" id="GO:0046872">
    <property type="term" value="F:metal ion binding"/>
    <property type="evidence" value="ECO:0007669"/>
    <property type="project" value="UniProtKB-KW"/>
</dbReference>
<dbReference type="PANTHER" id="PTHR11237">
    <property type="entry name" value="COENZYME Q10 BIOSYNTHESIS PROTEIN 7"/>
    <property type="match status" value="1"/>
</dbReference>
<dbReference type="GO" id="GO:0006744">
    <property type="term" value="P:ubiquinone biosynthetic process"/>
    <property type="evidence" value="ECO:0007669"/>
    <property type="project" value="UniProtKB-KW"/>
</dbReference>
<keyword evidence="2" id="KW-1003">Cell membrane</keyword>
<dbReference type="PANTHER" id="PTHR11237:SF4">
    <property type="entry name" value="5-DEMETHOXYUBIQUINONE HYDROXYLASE, MITOCHONDRIAL"/>
    <property type="match status" value="1"/>
</dbReference>
<evidence type="ECO:0000256" key="7">
    <source>
        <dbReference type="ARBA" id="ARBA00023033"/>
    </source>
</evidence>
<reference evidence="10" key="1">
    <citation type="submission" date="2018-06" db="EMBL/GenBank/DDBJ databases">
        <authorList>
            <person name="Zhirakovskaya E."/>
        </authorList>
    </citation>
    <scope>NUCLEOTIDE SEQUENCE</scope>
</reference>
<evidence type="ECO:0000256" key="6">
    <source>
        <dbReference type="ARBA" id="ARBA00023004"/>
    </source>
</evidence>
<feature type="compositionally biased region" description="Basic and acidic residues" evidence="9">
    <location>
        <begin position="68"/>
        <end position="81"/>
    </location>
</feature>
<protein>
    <submittedName>
        <fullName evidence="10">2-polyprenyl-3-methyl-6-methoxy-1,4-benzoquinol hydroxylase, coq7 type</fullName>
    </submittedName>
</protein>
<evidence type="ECO:0000313" key="10">
    <source>
        <dbReference type="EMBL" id="VAW75085.1"/>
    </source>
</evidence>
<keyword evidence="3" id="KW-0831">Ubiquinone biosynthesis</keyword>
<dbReference type="InterPro" id="IPR012347">
    <property type="entry name" value="Ferritin-like"/>
</dbReference>
<keyword evidence="5" id="KW-0560">Oxidoreductase</keyword>
<name>A0A3B0Y311_9ZZZZ</name>